<feature type="compositionally biased region" description="Basic and acidic residues" evidence="1">
    <location>
        <begin position="45"/>
        <end position="72"/>
    </location>
</feature>
<dbReference type="InterPro" id="IPR018391">
    <property type="entry name" value="PQQ_b-propeller_rpt"/>
</dbReference>
<evidence type="ECO:0000256" key="1">
    <source>
        <dbReference type="SAM" id="MobiDB-lite"/>
    </source>
</evidence>
<evidence type="ECO:0000313" key="4">
    <source>
        <dbReference type="EMBL" id="CUT17769.1"/>
    </source>
</evidence>
<evidence type="ECO:0000259" key="3">
    <source>
        <dbReference type="Pfam" id="PF13360"/>
    </source>
</evidence>
<dbReference type="AlphaFoldDB" id="A0A0S4M1Y4"/>
<evidence type="ECO:0000313" key="5">
    <source>
        <dbReference type="Proteomes" id="UP000198651"/>
    </source>
</evidence>
<dbReference type="PANTHER" id="PTHR34512:SF30">
    <property type="entry name" value="OUTER MEMBRANE PROTEIN ASSEMBLY FACTOR BAMB"/>
    <property type="match status" value="1"/>
</dbReference>
<dbReference type="SMART" id="SM00564">
    <property type="entry name" value="PQQ"/>
    <property type="match status" value="5"/>
</dbReference>
<dbReference type="STRING" id="1561003.Ark11_0949"/>
<dbReference type="InterPro" id="IPR011047">
    <property type="entry name" value="Quinoprotein_ADH-like_sf"/>
</dbReference>
<proteinExistence type="predicted"/>
<keyword evidence="5" id="KW-1185">Reference proteome</keyword>
<dbReference type="InterPro" id="IPR015943">
    <property type="entry name" value="WD40/YVTN_repeat-like_dom_sf"/>
</dbReference>
<organism evidence="4 5">
    <name type="scientific">Candidatus Ichthyocystis hellenicum</name>
    <dbReference type="NCBI Taxonomy" id="1561003"/>
    <lineage>
        <taxon>Bacteria</taxon>
        <taxon>Pseudomonadati</taxon>
        <taxon>Pseudomonadota</taxon>
        <taxon>Betaproteobacteria</taxon>
        <taxon>Burkholderiales</taxon>
        <taxon>Candidatus Ichthyocystis</taxon>
    </lineage>
</organism>
<feature type="signal peptide" evidence="2">
    <location>
        <begin position="1"/>
        <end position="24"/>
    </location>
</feature>
<name>A0A0S4M1Y4_9BURK</name>
<feature type="region of interest" description="Disordered" evidence="1">
    <location>
        <begin position="45"/>
        <end position="92"/>
    </location>
</feature>
<feature type="domain" description="Pyrrolo-quinoline quinone repeat" evidence="3">
    <location>
        <begin position="201"/>
        <end position="432"/>
    </location>
</feature>
<accession>A0A0S4M1Y4</accession>
<feature type="chain" id="PRO_5006624311" evidence="2">
    <location>
        <begin position="25"/>
        <end position="510"/>
    </location>
</feature>
<dbReference type="InterPro" id="IPR002372">
    <property type="entry name" value="PQQ_rpt_dom"/>
</dbReference>
<dbReference type="OrthoDB" id="5173551at2"/>
<sequence>MINRRLAVFFLHVVLLGHVVLSHAAEGKFGSITVHFRDDNDPNFDLHNKTESYPDKDKSNSSDLNAEDKFNNDKVASSKSKVDDPKSTTLSSDDHVKGGGFYVNIANLKKELLLSSNKPKVHNDLLYRSEDNKVSNVVHKKKRYSVERKFFNSPSDKSVDHVGFNWVLSWVHTVPAPNRNPISILSPDVSADGTAVVASTGGRVSAFYVSSGDKKWSVRLPNLSAGVVVDTDLCFVVSEDGKVYSLSMHDGHIVWTYNLDSTVTSLPVADNGQLIIKNIYGSVVALNRANGALLWRFSRTWSKDMVVRDPAPLTVSGPYILVPAPKGQIFILDKTNGHLKFALTLFSSQGVSDLERMTDLVGNAFYIKPNIVCAVSFLHAVGCYQLDKKIFSWVKGIRSFYGAVFDAGNIFISTEDGLVQSLYLESGNEAWTSNFLGDTFLTRPVIFKDYVLVGDRFGRLDILNSRTGALVRRLQFSRRASFVSFPRVWSDYVVILSQDGHVFCVHYVKS</sequence>
<evidence type="ECO:0000256" key="2">
    <source>
        <dbReference type="SAM" id="SignalP"/>
    </source>
</evidence>
<protein>
    <submittedName>
        <fullName evidence="4">Putative exported protein, PQQ repeat domain</fullName>
    </submittedName>
</protein>
<dbReference type="RefSeq" id="WP_092343054.1">
    <property type="nucleotide sequence ID" value="NZ_FLSL01000105.1"/>
</dbReference>
<dbReference type="EMBL" id="LN906597">
    <property type="protein sequence ID" value="CUT17769.1"/>
    <property type="molecule type" value="Genomic_DNA"/>
</dbReference>
<dbReference type="PANTHER" id="PTHR34512">
    <property type="entry name" value="CELL SURFACE PROTEIN"/>
    <property type="match status" value="1"/>
</dbReference>
<gene>
    <name evidence="4" type="ORF">Ark11_0949</name>
</gene>
<keyword evidence="2" id="KW-0732">Signal</keyword>
<dbReference type="Gene3D" id="2.130.10.10">
    <property type="entry name" value="YVTN repeat-like/Quinoprotein amine dehydrogenase"/>
    <property type="match status" value="1"/>
</dbReference>
<dbReference type="SUPFAM" id="SSF50998">
    <property type="entry name" value="Quinoprotein alcohol dehydrogenase-like"/>
    <property type="match status" value="1"/>
</dbReference>
<dbReference type="Proteomes" id="UP000198651">
    <property type="component" value="Chromosome I"/>
</dbReference>
<reference evidence="5" key="1">
    <citation type="submission" date="2015-11" db="EMBL/GenBank/DDBJ databases">
        <authorList>
            <person name="Seth-Smith H.M.B."/>
        </authorList>
    </citation>
    <scope>NUCLEOTIDE SEQUENCE [LARGE SCALE GENOMIC DNA]</scope>
    <source>
        <strain evidence="5">2013Ark11</strain>
    </source>
</reference>
<dbReference type="Pfam" id="PF13360">
    <property type="entry name" value="PQQ_2"/>
    <property type="match status" value="1"/>
</dbReference>
<feature type="compositionally biased region" description="Basic and acidic residues" evidence="1">
    <location>
        <begin position="80"/>
        <end position="92"/>
    </location>
</feature>